<reference evidence="7" key="1">
    <citation type="journal article" date="2014" name="Nat. Commun.">
        <title>The rainbow trout genome provides novel insights into evolution after whole-genome duplication in vertebrates.</title>
        <authorList>
            <person name="Berthelot C."/>
            <person name="Brunet F."/>
            <person name="Chalopin D."/>
            <person name="Juanchich A."/>
            <person name="Bernard M."/>
            <person name="Noel B."/>
            <person name="Bento P."/>
            <person name="Da Silva C."/>
            <person name="Labadie K."/>
            <person name="Alberti A."/>
            <person name="Aury J.M."/>
            <person name="Louis A."/>
            <person name="Dehais P."/>
            <person name="Bardou P."/>
            <person name="Montfort J."/>
            <person name="Klopp C."/>
            <person name="Cabau C."/>
            <person name="Gaspin C."/>
            <person name="Thorgaard G.H."/>
            <person name="Boussaha M."/>
            <person name="Quillet E."/>
            <person name="Guyomard R."/>
            <person name="Galiana D."/>
            <person name="Bobe J."/>
            <person name="Volff J.N."/>
            <person name="Genet C."/>
            <person name="Wincker P."/>
            <person name="Jaillon O."/>
            <person name="Roest Crollius H."/>
            <person name="Guiguen Y."/>
        </authorList>
    </citation>
    <scope>NUCLEOTIDE SEQUENCE [LARGE SCALE GENOMIC DNA]</scope>
</reference>
<dbReference type="GO" id="GO:0006508">
    <property type="term" value="P:proteolysis"/>
    <property type="evidence" value="ECO:0007669"/>
    <property type="project" value="UniProtKB-KW"/>
</dbReference>
<dbReference type="GO" id="GO:0005764">
    <property type="term" value="C:lysosome"/>
    <property type="evidence" value="ECO:0007669"/>
    <property type="project" value="TreeGrafter"/>
</dbReference>
<dbReference type="GO" id="GO:0070008">
    <property type="term" value="F:serine-type exopeptidase activity"/>
    <property type="evidence" value="ECO:0007669"/>
    <property type="project" value="InterPro"/>
</dbReference>
<evidence type="ECO:0000256" key="4">
    <source>
        <dbReference type="ARBA" id="ARBA00022801"/>
    </source>
</evidence>
<keyword evidence="4" id="KW-0378">Hydrolase</keyword>
<dbReference type="InterPro" id="IPR029058">
    <property type="entry name" value="AB_hydrolase_fold"/>
</dbReference>
<dbReference type="Proteomes" id="UP000193380">
    <property type="component" value="Unassembled WGS sequence"/>
</dbReference>
<name>A0A060YF84_ONCMY</name>
<evidence type="ECO:0000313" key="7">
    <source>
        <dbReference type="EMBL" id="CDQ88084.1"/>
    </source>
</evidence>
<dbReference type="SUPFAM" id="SSF53474">
    <property type="entry name" value="alpha/beta-Hydrolases"/>
    <property type="match status" value="1"/>
</dbReference>
<evidence type="ECO:0000313" key="8">
    <source>
        <dbReference type="Proteomes" id="UP000193380"/>
    </source>
</evidence>
<evidence type="ECO:0008006" key="9">
    <source>
        <dbReference type="Google" id="ProtNLM"/>
    </source>
</evidence>
<proteinExistence type="inferred from homology"/>
<evidence type="ECO:0000256" key="1">
    <source>
        <dbReference type="ARBA" id="ARBA00011079"/>
    </source>
</evidence>
<dbReference type="AlphaFoldDB" id="A0A060YF84"/>
<dbReference type="PANTHER" id="PTHR11010">
    <property type="entry name" value="PROTEASE S28 PRO-X CARBOXYPEPTIDASE-RELATED"/>
    <property type="match status" value="1"/>
</dbReference>
<keyword evidence="3 6" id="KW-0732">Signal</keyword>
<reference evidence="7" key="2">
    <citation type="submission" date="2014-03" db="EMBL/GenBank/DDBJ databases">
        <authorList>
            <person name="Genoscope - CEA"/>
        </authorList>
    </citation>
    <scope>NUCLEOTIDE SEQUENCE</scope>
</reference>
<dbReference type="Gene3D" id="1.20.120.980">
    <property type="entry name" value="Serine carboxypeptidase S28, SKS domain"/>
    <property type="match status" value="1"/>
</dbReference>
<feature type="chain" id="PRO_5001596984" description="Thymus-specific serine protease" evidence="6">
    <location>
        <begin position="21"/>
        <end position="512"/>
    </location>
</feature>
<dbReference type="STRING" id="8022.A0A060YF84"/>
<dbReference type="InterPro" id="IPR042269">
    <property type="entry name" value="Ser_carbopepase_S28_SKS"/>
</dbReference>
<evidence type="ECO:0000256" key="6">
    <source>
        <dbReference type="SAM" id="SignalP"/>
    </source>
</evidence>
<sequence length="512" mass="57200">MLLSPSRCIILLLLVNSVYSGRVLRKIKERVRTIQYEKAKKNVLMSAVNGHKPICEVRDGKIHQPLDHFDSQNDETFPQRFLVNEAYWERPHGPVFLFIGGEGPISEFDVLAGHHVDMAEEHGALLVALEHRFYGESINKDGLETENLGDLSSQQALADIAEFHQYISDRFDLSDKNTWISFGGSYAGALSAWLRGKFPHLVYGAVASSAPVKAKLDYSAFNKVVGLSLADEDVGGSDKCLGDIWEAFAAVEAALFAGNATEVGKDFGCCETPEDLEDQIELMQSLADIVMGTVAYNEEGGILTIEELCDIMTNETETFYSETEAYERLIKLVQIDRATGEEPCLDVSHKQTIKDLSDTNLDSAYNGERQWYYQTCTEFGFFQTCEDASCPFSRMLTLQAQTDLCPEVFNIPQHSLPGHIAFTNKYYGGDHPDTDRVLYVNGDIDPWHELSVLEEDLDKEDKDMTILIEGTAHCADMNPDGVADRPALKQARKAIERKVAKWLKEAAWKLVG</sequence>
<comment type="similarity">
    <text evidence="1">Belongs to the peptidase S28 family.</text>
</comment>
<evidence type="ECO:0000256" key="5">
    <source>
        <dbReference type="ARBA" id="ARBA00023180"/>
    </source>
</evidence>
<dbReference type="MEROPS" id="S28.003"/>
<gene>
    <name evidence="7" type="ORF">GSONMT00023069001</name>
</gene>
<organism evidence="7 8">
    <name type="scientific">Oncorhynchus mykiss</name>
    <name type="common">Rainbow trout</name>
    <name type="synonym">Salmo gairdneri</name>
    <dbReference type="NCBI Taxonomy" id="8022"/>
    <lineage>
        <taxon>Eukaryota</taxon>
        <taxon>Metazoa</taxon>
        <taxon>Chordata</taxon>
        <taxon>Craniata</taxon>
        <taxon>Vertebrata</taxon>
        <taxon>Euteleostomi</taxon>
        <taxon>Actinopterygii</taxon>
        <taxon>Neopterygii</taxon>
        <taxon>Teleostei</taxon>
        <taxon>Protacanthopterygii</taxon>
        <taxon>Salmoniformes</taxon>
        <taxon>Salmonidae</taxon>
        <taxon>Salmoninae</taxon>
        <taxon>Oncorhynchus</taxon>
    </lineage>
</organism>
<dbReference type="GO" id="GO:0005768">
    <property type="term" value="C:endosome"/>
    <property type="evidence" value="ECO:0007669"/>
    <property type="project" value="TreeGrafter"/>
</dbReference>
<accession>A0A060YF84</accession>
<dbReference type="Pfam" id="PF05577">
    <property type="entry name" value="Peptidase_S28"/>
    <property type="match status" value="1"/>
</dbReference>
<dbReference type="GO" id="GO:0008239">
    <property type="term" value="F:dipeptidyl-peptidase activity"/>
    <property type="evidence" value="ECO:0007669"/>
    <property type="project" value="TreeGrafter"/>
</dbReference>
<dbReference type="InterPro" id="IPR008758">
    <property type="entry name" value="Peptidase_S28"/>
</dbReference>
<dbReference type="PANTHER" id="PTHR11010:SF11">
    <property type="entry name" value="THYMUS-SPECIFIC SERINE PROTEASE"/>
    <property type="match status" value="1"/>
</dbReference>
<dbReference type="PaxDb" id="8022-A0A060YF84"/>
<dbReference type="EMBL" id="FR908360">
    <property type="protein sequence ID" value="CDQ88084.1"/>
    <property type="molecule type" value="Genomic_DNA"/>
</dbReference>
<keyword evidence="2" id="KW-0645">Protease</keyword>
<feature type="signal peptide" evidence="6">
    <location>
        <begin position="1"/>
        <end position="20"/>
    </location>
</feature>
<evidence type="ECO:0000256" key="3">
    <source>
        <dbReference type="ARBA" id="ARBA00022729"/>
    </source>
</evidence>
<protein>
    <recommendedName>
        <fullName evidence="9">Thymus-specific serine protease</fullName>
    </recommendedName>
</protein>
<keyword evidence="5" id="KW-0325">Glycoprotein</keyword>
<evidence type="ECO:0000256" key="2">
    <source>
        <dbReference type="ARBA" id="ARBA00022670"/>
    </source>
</evidence>
<dbReference type="Gene3D" id="3.40.50.1820">
    <property type="entry name" value="alpha/beta hydrolase"/>
    <property type="match status" value="1"/>
</dbReference>